<dbReference type="SUPFAM" id="SSF51445">
    <property type="entry name" value="(Trans)glycosidases"/>
    <property type="match status" value="1"/>
</dbReference>
<dbReference type="GO" id="GO:0005615">
    <property type="term" value="C:extracellular space"/>
    <property type="evidence" value="ECO:0007669"/>
    <property type="project" value="TreeGrafter"/>
</dbReference>
<evidence type="ECO:0008006" key="4">
    <source>
        <dbReference type="Google" id="ProtNLM"/>
    </source>
</evidence>
<dbReference type="PANTHER" id="PTHR46145">
    <property type="entry name" value="HEPARANASE"/>
    <property type="match status" value="1"/>
</dbReference>
<sequence>MREEIARIEEHFVSICLTWRTILEWNFNYTTEKRIITLMKALSPAYVRIGGDRSQFVLFQAVKGKENKLLGIKTFNISGEELDRINWVTEMAGLKVIFSLNFFKRFVNGSWDPSNALKVIKYVAERGYKFKWELGNEPNHLRRFGVTISPEQLAEDFKQLRGLLSTIPGVHNFLVGPDVTQPRGNAMGYLQRFLKKGSSSLDAVTWHHYYVRGEHCSLPQFYVPQTLDTLLRDIKEVDEVINQYAPGLPRWFGETASVSGGGADGISGRFVAGFMWLNKLGMAAQHGYEVVLRQTMFQGHYALVGRQDLEPNPDYWLSLLHKKLVGAIVLGVRSGLYLHEMVRVFAHCTNTKSGLYKRGAITLMAMNLHPEREANLTLKDIPDHDIDEFLFTPDGDITSRRIKLNGKVLEMGPGSFFPTFQPIRIARANQVILPPLTYAFYVVPEANAKACLESTKKRP</sequence>
<comment type="caution">
    <text evidence="2">The sequence shown here is derived from an EMBL/GenBank/DDBJ whole genome shotgun (WGS) entry which is preliminary data.</text>
</comment>
<dbReference type="EMBL" id="CALNXJ010000033">
    <property type="protein sequence ID" value="CAH3139447.1"/>
    <property type="molecule type" value="Genomic_DNA"/>
</dbReference>
<dbReference type="AlphaFoldDB" id="A0AAU9X7Q7"/>
<evidence type="ECO:0000313" key="3">
    <source>
        <dbReference type="Proteomes" id="UP001159428"/>
    </source>
</evidence>
<evidence type="ECO:0000256" key="1">
    <source>
        <dbReference type="ARBA" id="ARBA00009800"/>
    </source>
</evidence>
<gene>
    <name evidence="2" type="ORF">PMEA_00018800</name>
</gene>
<dbReference type="InterPro" id="IPR005199">
    <property type="entry name" value="Glyco_hydro_79"/>
</dbReference>
<proteinExistence type="inferred from homology"/>
<comment type="similarity">
    <text evidence="1">Belongs to the glycosyl hydrolase 79 family.</text>
</comment>
<dbReference type="Pfam" id="PF03662">
    <property type="entry name" value="Glyco_hydro_79n"/>
    <property type="match status" value="1"/>
</dbReference>
<keyword evidence="3" id="KW-1185">Reference proteome</keyword>
<protein>
    <recommendedName>
        <fullName evidence="4">Heparanase</fullName>
    </recommendedName>
</protein>
<dbReference type="GO" id="GO:0016798">
    <property type="term" value="F:hydrolase activity, acting on glycosyl bonds"/>
    <property type="evidence" value="ECO:0007669"/>
    <property type="project" value="InterPro"/>
</dbReference>
<organism evidence="2 3">
    <name type="scientific">Pocillopora meandrina</name>
    <dbReference type="NCBI Taxonomy" id="46732"/>
    <lineage>
        <taxon>Eukaryota</taxon>
        <taxon>Metazoa</taxon>
        <taxon>Cnidaria</taxon>
        <taxon>Anthozoa</taxon>
        <taxon>Hexacorallia</taxon>
        <taxon>Scleractinia</taxon>
        <taxon>Astrocoeniina</taxon>
        <taxon>Pocilloporidae</taxon>
        <taxon>Pocillopora</taxon>
    </lineage>
</organism>
<name>A0AAU9X7Q7_9CNID</name>
<dbReference type="PANTHER" id="PTHR46145:SF4">
    <property type="entry name" value="HEPARANASE"/>
    <property type="match status" value="1"/>
</dbReference>
<dbReference type="GO" id="GO:0016020">
    <property type="term" value="C:membrane"/>
    <property type="evidence" value="ECO:0007669"/>
    <property type="project" value="InterPro"/>
</dbReference>
<dbReference type="Gene3D" id="3.20.20.80">
    <property type="entry name" value="Glycosidases"/>
    <property type="match status" value="1"/>
</dbReference>
<dbReference type="GO" id="GO:0031012">
    <property type="term" value="C:extracellular matrix"/>
    <property type="evidence" value="ECO:0007669"/>
    <property type="project" value="TreeGrafter"/>
</dbReference>
<dbReference type="Proteomes" id="UP001159428">
    <property type="component" value="Unassembled WGS sequence"/>
</dbReference>
<evidence type="ECO:0000313" key="2">
    <source>
        <dbReference type="EMBL" id="CAH3139447.1"/>
    </source>
</evidence>
<accession>A0AAU9X7Q7</accession>
<dbReference type="InterPro" id="IPR017853">
    <property type="entry name" value="GH"/>
</dbReference>
<reference evidence="2 3" key="1">
    <citation type="submission" date="2022-05" db="EMBL/GenBank/DDBJ databases">
        <authorList>
            <consortium name="Genoscope - CEA"/>
            <person name="William W."/>
        </authorList>
    </citation>
    <scope>NUCLEOTIDE SEQUENCE [LARGE SCALE GENOMIC DNA]</scope>
</reference>